<name>A0AA36MJZ2_9DINO</name>
<feature type="region of interest" description="Disordered" evidence="1">
    <location>
        <begin position="358"/>
        <end position="429"/>
    </location>
</feature>
<evidence type="ECO:0000313" key="3">
    <source>
        <dbReference type="Proteomes" id="UP001178507"/>
    </source>
</evidence>
<protein>
    <submittedName>
        <fullName evidence="2">Uncharacterized protein</fullName>
    </submittedName>
</protein>
<comment type="caution">
    <text evidence="2">The sequence shown here is derived from an EMBL/GenBank/DDBJ whole genome shotgun (WGS) entry which is preliminary data.</text>
</comment>
<dbReference type="AlphaFoldDB" id="A0AA36MJZ2"/>
<evidence type="ECO:0000313" key="2">
    <source>
        <dbReference type="EMBL" id="CAJ1370393.1"/>
    </source>
</evidence>
<sequence length="561" mass="59841">MASAACPPRALNGASWAPLAPAPRTAALQLRTAPHSAQRTAHFACALLVLRTARRAVCKAGNAAVRRMQALPGDPARQMPDIPNCLADGTPGSKAGNAAFRKTQQSFGKPVRQKQVPELQDCLADGTPVSKAGNAAFRKTQQSFGKPVRQKQVPELQDCLADGTPVSKAGNAAFRKTQQSFGKPVRQKQVPELQDCLADGTPVSKAGNAAFRKTQQSFGKPVRQKQVPELQDCLADGTPVSKAGNAAFRKTQQSFGKPVRQKQVPELQGCLADGTPVASAGNRSLKGHGAPSSSVTAPCAGEAIARQCESSLPDGTARNAAGNLVNYPEKMPPDLVPAPWLQSRQLERKRTENEVEILFSPKSGKNGAAGTPTNGDSSSRADEPLRRSARFAELKSQLSRGSGIKTPNGDSAAQDSRSQDGKKRSPSLAEVKARLQSLQLQSLQLERERIEKSRDSGAPNGSSLLADADEPLRTSARFAELKSQLRSPKGKKNGTDYPQPKEQKESTHDEWEETLLVVAFVVTLLFTSGLTNQAMEPVEYREPEVVIQSGARSGGLANLFG</sequence>
<feature type="compositionally biased region" description="Basic and acidic residues" evidence="1">
    <location>
        <begin position="379"/>
        <end position="393"/>
    </location>
</feature>
<reference evidence="2" key="1">
    <citation type="submission" date="2023-08" db="EMBL/GenBank/DDBJ databases">
        <authorList>
            <person name="Chen Y."/>
            <person name="Shah S."/>
            <person name="Dougan E. K."/>
            <person name="Thang M."/>
            <person name="Chan C."/>
        </authorList>
    </citation>
    <scope>NUCLEOTIDE SEQUENCE</scope>
</reference>
<gene>
    <name evidence="2" type="ORF">EVOR1521_LOCUS966</name>
</gene>
<keyword evidence="3" id="KW-1185">Reference proteome</keyword>
<dbReference type="EMBL" id="CAUJNA010000014">
    <property type="protein sequence ID" value="CAJ1370393.1"/>
    <property type="molecule type" value="Genomic_DNA"/>
</dbReference>
<organism evidence="2 3">
    <name type="scientific">Effrenium voratum</name>
    <dbReference type="NCBI Taxonomy" id="2562239"/>
    <lineage>
        <taxon>Eukaryota</taxon>
        <taxon>Sar</taxon>
        <taxon>Alveolata</taxon>
        <taxon>Dinophyceae</taxon>
        <taxon>Suessiales</taxon>
        <taxon>Symbiodiniaceae</taxon>
        <taxon>Effrenium</taxon>
    </lineage>
</organism>
<feature type="compositionally biased region" description="Basic and acidic residues" evidence="1">
    <location>
        <begin position="499"/>
        <end position="508"/>
    </location>
</feature>
<dbReference type="Proteomes" id="UP001178507">
    <property type="component" value="Unassembled WGS sequence"/>
</dbReference>
<feature type="region of interest" description="Disordered" evidence="1">
    <location>
        <begin position="449"/>
        <end position="508"/>
    </location>
</feature>
<accession>A0AA36MJZ2</accession>
<proteinExistence type="predicted"/>
<evidence type="ECO:0000256" key="1">
    <source>
        <dbReference type="SAM" id="MobiDB-lite"/>
    </source>
</evidence>